<keyword evidence="5" id="KW-1185">Reference proteome</keyword>
<name>A0A9P7JSW6_9AGAM</name>
<gene>
    <name evidence="4" type="ORF">F5147DRAFT_746448</name>
</gene>
<dbReference type="EMBL" id="JABBWM010000038">
    <property type="protein sequence ID" value="KAG2105499.1"/>
    <property type="molecule type" value="Genomic_DNA"/>
</dbReference>
<sequence>MPQRPTYRPRKFFCTNPINAQCRKGFLTHAGLANHRNTVHTNLVLPPSRIPQHQPQPTEHHHFDNNVGQQPDTDVDSRSDSNNAPPLNAYFVRHSVIDGTPCDMDGNDLDGSQPLPHEKPKSPWHPFSNRGHFSLADFFDELMHIWAEVNGSEGGSGKPPPYANKKDLYDTIDAIDQGDVPWQSLTVQHGDANSLTGDPSAPQWKLAEYDVWFRDPRMLLRNQLSNPDFKDGFDHAPRQVYGNNHERVFGDFMSGNWAWNQCNELSEDPECHGAMFVPVILGSDKTTVSVATGNNEYYLLYISNGNIWFLAIPKSDREHQNDQEFRDFRCHLFHRSLKAILSSLQPAMTTPEVTLCPDGHYRRAIYGLGPYIADYPEDTYAWKVLWDNWGIVDDIMPFTASFPQANIHELLSPDLLHQVIKGLFKDHLVTWVEKYLAKTFGTSKAAATMAEIDRRVSAAPSFPGLRRFPEGRHFKQWTGNDSKALMKVFLPAITGLVPDQMVRAISAFMEFCYLTRRSTLSEADLDALDDALARFHKERNIFIDSGVMPDGISLPRQHALTHYQTLIELYGAPNGLCSSITESKHIKTVKKPWRRSSRHLPLGQMLLINQRLNKLAAFKSHLAAHGFLNPASLEPADIDQDTELTRIQASVELAQTRAMEYPHRLPKIAAFINCLNLPELVGRFLYNQRNPNASIQAADIVDGRVDVFNSAVATFHAPSDICGVNTMQRQHIHSCRSWYNGPARHDCVFAEKDPSLPGFQGLYVAQFAPIGNEPCKSTGMWMVEPELDDDSGERLVSVIHLDSIMCAAHLIGVYGSQDIPHHLKHTDSLVAFSAYYVNKFSDYHAYEIAY</sequence>
<dbReference type="InterPro" id="IPR041078">
    <property type="entry name" value="Plavaka"/>
</dbReference>
<dbReference type="InterPro" id="IPR013087">
    <property type="entry name" value="Znf_C2H2_type"/>
</dbReference>
<comment type="caution">
    <text evidence="4">The sequence shown here is derived from an EMBL/GenBank/DDBJ whole genome shotgun (WGS) entry which is preliminary data.</text>
</comment>
<dbReference type="PROSITE" id="PS50157">
    <property type="entry name" value="ZINC_FINGER_C2H2_2"/>
    <property type="match status" value="1"/>
</dbReference>
<keyword evidence="1" id="KW-0479">Metal-binding</keyword>
<dbReference type="Proteomes" id="UP000823399">
    <property type="component" value="Unassembled WGS sequence"/>
</dbReference>
<dbReference type="RefSeq" id="XP_041291253.1">
    <property type="nucleotide sequence ID" value="XM_041439844.1"/>
</dbReference>
<reference evidence="4" key="1">
    <citation type="journal article" date="2020" name="New Phytol.">
        <title>Comparative genomics reveals dynamic genome evolution in host specialist ectomycorrhizal fungi.</title>
        <authorList>
            <person name="Lofgren L.A."/>
            <person name="Nguyen N.H."/>
            <person name="Vilgalys R."/>
            <person name="Ruytinx J."/>
            <person name="Liao H.L."/>
            <person name="Branco S."/>
            <person name="Kuo A."/>
            <person name="LaButti K."/>
            <person name="Lipzen A."/>
            <person name="Andreopoulos W."/>
            <person name="Pangilinan J."/>
            <person name="Riley R."/>
            <person name="Hundley H."/>
            <person name="Na H."/>
            <person name="Barry K."/>
            <person name="Grigoriev I.V."/>
            <person name="Stajich J.E."/>
            <person name="Kennedy P.G."/>
        </authorList>
    </citation>
    <scope>NUCLEOTIDE SEQUENCE</scope>
    <source>
        <strain evidence="4">FC423</strain>
    </source>
</reference>
<feature type="region of interest" description="Disordered" evidence="2">
    <location>
        <begin position="102"/>
        <end position="126"/>
    </location>
</feature>
<feature type="domain" description="C2H2-type" evidence="3">
    <location>
        <begin position="12"/>
        <end position="42"/>
    </location>
</feature>
<evidence type="ECO:0000256" key="2">
    <source>
        <dbReference type="SAM" id="MobiDB-lite"/>
    </source>
</evidence>
<dbReference type="AlphaFoldDB" id="A0A9P7JSW6"/>
<dbReference type="GeneID" id="64702103"/>
<evidence type="ECO:0000259" key="3">
    <source>
        <dbReference type="PROSITE" id="PS50157"/>
    </source>
</evidence>
<organism evidence="4 5">
    <name type="scientific">Suillus discolor</name>
    <dbReference type="NCBI Taxonomy" id="1912936"/>
    <lineage>
        <taxon>Eukaryota</taxon>
        <taxon>Fungi</taxon>
        <taxon>Dikarya</taxon>
        <taxon>Basidiomycota</taxon>
        <taxon>Agaricomycotina</taxon>
        <taxon>Agaricomycetes</taxon>
        <taxon>Agaricomycetidae</taxon>
        <taxon>Boletales</taxon>
        <taxon>Suillineae</taxon>
        <taxon>Suillaceae</taxon>
        <taxon>Suillus</taxon>
    </lineage>
</organism>
<evidence type="ECO:0000256" key="1">
    <source>
        <dbReference type="PROSITE-ProRule" id="PRU00042"/>
    </source>
</evidence>
<keyword evidence="1" id="KW-0863">Zinc-finger</keyword>
<protein>
    <recommendedName>
        <fullName evidence="3">C2H2-type domain-containing protein</fullName>
    </recommendedName>
</protein>
<dbReference type="OrthoDB" id="3199698at2759"/>
<keyword evidence="1" id="KW-0862">Zinc</keyword>
<evidence type="ECO:0000313" key="4">
    <source>
        <dbReference type="EMBL" id="KAG2105499.1"/>
    </source>
</evidence>
<feature type="region of interest" description="Disordered" evidence="2">
    <location>
        <begin position="45"/>
        <end position="85"/>
    </location>
</feature>
<proteinExistence type="predicted"/>
<accession>A0A9P7JSW6</accession>
<dbReference type="Pfam" id="PF18759">
    <property type="entry name" value="Plavaka"/>
    <property type="match status" value="2"/>
</dbReference>
<evidence type="ECO:0000313" key="5">
    <source>
        <dbReference type="Proteomes" id="UP000823399"/>
    </source>
</evidence>
<dbReference type="GO" id="GO:0008270">
    <property type="term" value="F:zinc ion binding"/>
    <property type="evidence" value="ECO:0007669"/>
    <property type="project" value="UniProtKB-KW"/>
</dbReference>